<evidence type="ECO:0000313" key="2">
    <source>
        <dbReference type="EMBL" id="EFI33154.1"/>
    </source>
</evidence>
<keyword evidence="1" id="KW-0732">Signal</keyword>
<comment type="caution">
    <text evidence="2">The sequence shown here is derived from an EMBL/GenBank/DDBJ whole genome shotgun (WGS) entry which is preliminary data.</text>
</comment>
<dbReference type="EMBL" id="ACJN02000003">
    <property type="protein sequence ID" value="EFI33154.1"/>
    <property type="molecule type" value="Genomic_DNA"/>
</dbReference>
<organism evidence="2 3">
    <name type="scientific">Desulfonatronospira thiodismutans ASO3-1</name>
    <dbReference type="NCBI Taxonomy" id="555779"/>
    <lineage>
        <taxon>Bacteria</taxon>
        <taxon>Pseudomonadati</taxon>
        <taxon>Thermodesulfobacteriota</taxon>
        <taxon>Desulfovibrionia</taxon>
        <taxon>Desulfovibrionales</taxon>
        <taxon>Desulfonatronovibrionaceae</taxon>
        <taxon>Desulfonatronospira</taxon>
    </lineage>
</organism>
<sequence>MIKKFLLSIALVLLLLQPANAFELTDDRVERFVDSWSDVQSLEHEFEDIEQPDGEFVPESPFSASLEEVRGHEAYDRLQQIAVDHGFSDAQEWALTGDHIFRAFLGMEMQDEDPTAEMKQALEEIRQSPLPEEQKEQITRHIQEQLDLFERIQDVPAEDIETVRRHEGEINRIFEPVN</sequence>
<reference evidence="2" key="1">
    <citation type="submission" date="2010-05" db="EMBL/GenBank/DDBJ databases">
        <title>The draft genome of Desulfonatronospira thiodismutans ASO3-1.</title>
        <authorList>
            <consortium name="US DOE Joint Genome Institute (JGI-PGF)"/>
            <person name="Lucas S."/>
            <person name="Copeland A."/>
            <person name="Lapidus A."/>
            <person name="Cheng J.-F."/>
            <person name="Bruce D."/>
            <person name="Goodwin L."/>
            <person name="Pitluck S."/>
            <person name="Chertkov O."/>
            <person name="Brettin T."/>
            <person name="Detter J.C."/>
            <person name="Han C."/>
            <person name="Land M.L."/>
            <person name="Hauser L."/>
            <person name="Kyrpides N."/>
            <person name="Mikhailova N."/>
            <person name="Muyzer G."/>
            <person name="Woyke T."/>
        </authorList>
    </citation>
    <scope>NUCLEOTIDE SEQUENCE [LARGE SCALE GENOMIC DNA]</scope>
    <source>
        <strain evidence="2">ASO3-1</strain>
    </source>
</reference>
<feature type="signal peptide" evidence="1">
    <location>
        <begin position="1"/>
        <end position="21"/>
    </location>
</feature>
<dbReference type="OrthoDB" id="6365487at2"/>
<evidence type="ECO:0000256" key="1">
    <source>
        <dbReference type="SAM" id="SignalP"/>
    </source>
</evidence>
<feature type="chain" id="PRO_5003088166" evidence="1">
    <location>
        <begin position="22"/>
        <end position="178"/>
    </location>
</feature>
<dbReference type="RefSeq" id="WP_008870517.1">
    <property type="nucleotide sequence ID" value="NZ_ACJN02000003.1"/>
</dbReference>
<dbReference type="Proteomes" id="UP000005496">
    <property type="component" value="Unassembled WGS sequence"/>
</dbReference>
<dbReference type="eggNOG" id="ENOG5033F8U">
    <property type="taxonomic scope" value="Bacteria"/>
</dbReference>
<proteinExistence type="predicted"/>
<keyword evidence="3" id="KW-1185">Reference proteome</keyword>
<evidence type="ECO:0000313" key="3">
    <source>
        <dbReference type="Proteomes" id="UP000005496"/>
    </source>
</evidence>
<accession>D6SR38</accession>
<protein>
    <submittedName>
        <fullName evidence="2">Uncharacterized protein</fullName>
    </submittedName>
</protein>
<gene>
    <name evidence="2" type="ORF">Dthio_PD0477</name>
</gene>
<dbReference type="AlphaFoldDB" id="D6SR38"/>
<name>D6SR38_9BACT</name>